<dbReference type="AlphaFoldDB" id="A0A5B7DA97"/>
<name>A0A5B7DA97_PORTR</name>
<protein>
    <submittedName>
        <fullName evidence="1">Uncharacterized protein</fullName>
    </submittedName>
</protein>
<accession>A0A5B7DA97</accession>
<keyword evidence="2" id="KW-1185">Reference proteome</keyword>
<comment type="caution">
    <text evidence="1">The sequence shown here is derived from an EMBL/GenBank/DDBJ whole genome shotgun (WGS) entry which is preliminary data.</text>
</comment>
<dbReference type="EMBL" id="VSRR010000664">
    <property type="protein sequence ID" value="MPC18268.1"/>
    <property type="molecule type" value="Genomic_DNA"/>
</dbReference>
<sequence length="63" mass="7270">MHEVIYGTWGEGGRGVRPVGHLLPRATLPPRPIPVHGTPLHPRLHYHHFFAPPAQRQYQSERY</sequence>
<organism evidence="1 2">
    <name type="scientific">Portunus trituberculatus</name>
    <name type="common">Swimming crab</name>
    <name type="synonym">Neptunus trituberculatus</name>
    <dbReference type="NCBI Taxonomy" id="210409"/>
    <lineage>
        <taxon>Eukaryota</taxon>
        <taxon>Metazoa</taxon>
        <taxon>Ecdysozoa</taxon>
        <taxon>Arthropoda</taxon>
        <taxon>Crustacea</taxon>
        <taxon>Multicrustacea</taxon>
        <taxon>Malacostraca</taxon>
        <taxon>Eumalacostraca</taxon>
        <taxon>Eucarida</taxon>
        <taxon>Decapoda</taxon>
        <taxon>Pleocyemata</taxon>
        <taxon>Brachyura</taxon>
        <taxon>Eubrachyura</taxon>
        <taxon>Portunoidea</taxon>
        <taxon>Portunidae</taxon>
        <taxon>Portuninae</taxon>
        <taxon>Portunus</taxon>
    </lineage>
</organism>
<proteinExistence type="predicted"/>
<gene>
    <name evidence="1" type="ORF">E2C01_011146</name>
</gene>
<evidence type="ECO:0000313" key="1">
    <source>
        <dbReference type="EMBL" id="MPC18268.1"/>
    </source>
</evidence>
<reference evidence="1 2" key="1">
    <citation type="submission" date="2019-05" db="EMBL/GenBank/DDBJ databases">
        <title>Another draft genome of Portunus trituberculatus and its Hox gene families provides insights of decapod evolution.</title>
        <authorList>
            <person name="Jeong J.-H."/>
            <person name="Song I."/>
            <person name="Kim S."/>
            <person name="Choi T."/>
            <person name="Kim D."/>
            <person name="Ryu S."/>
            <person name="Kim W."/>
        </authorList>
    </citation>
    <scope>NUCLEOTIDE SEQUENCE [LARGE SCALE GENOMIC DNA]</scope>
    <source>
        <tissue evidence="1">Muscle</tissue>
    </source>
</reference>
<evidence type="ECO:0000313" key="2">
    <source>
        <dbReference type="Proteomes" id="UP000324222"/>
    </source>
</evidence>
<dbReference type="Proteomes" id="UP000324222">
    <property type="component" value="Unassembled WGS sequence"/>
</dbReference>